<reference evidence="10" key="2">
    <citation type="submission" date="2025-08" db="UniProtKB">
        <authorList>
            <consortium name="Ensembl"/>
        </authorList>
    </citation>
    <scope>IDENTIFICATION</scope>
</reference>
<keyword evidence="3" id="KW-1015">Disulfide bond</keyword>
<evidence type="ECO:0000313" key="10">
    <source>
        <dbReference type="Ensembl" id="ENSSHAP00000004109.1"/>
    </source>
</evidence>
<dbReference type="GeneTree" id="ENSGT01150000286974"/>
<keyword evidence="1 8" id="KW-0732">Signal</keyword>
<dbReference type="FunFam" id="2.60.40.10:FF:000049">
    <property type="entry name" value="Leukocyte immunoglobulin-like receptor subfamily B member 1"/>
    <property type="match status" value="1"/>
</dbReference>
<dbReference type="OMA" id="RIRRDEC"/>
<keyword evidence="7" id="KW-0472">Membrane</keyword>
<evidence type="ECO:0000313" key="11">
    <source>
        <dbReference type="Proteomes" id="UP000007648"/>
    </source>
</evidence>
<keyword evidence="5" id="KW-0393">Immunoglobulin domain</keyword>
<evidence type="ECO:0000256" key="1">
    <source>
        <dbReference type="ARBA" id="ARBA00022729"/>
    </source>
</evidence>
<evidence type="ECO:0000256" key="6">
    <source>
        <dbReference type="SAM" id="MobiDB-lite"/>
    </source>
</evidence>
<dbReference type="InterPro" id="IPR007110">
    <property type="entry name" value="Ig-like_dom"/>
</dbReference>
<gene>
    <name evidence="10" type="primary">LOC105750192</name>
</gene>
<dbReference type="GO" id="GO:0002764">
    <property type="term" value="P:immune response-regulating signaling pathway"/>
    <property type="evidence" value="ECO:0007669"/>
    <property type="project" value="TreeGrafter"/>
</dbReference>
<dbReference type="InterPro" id="IPR003599">
    <property type="entry name" value="Ig_sub"/>
</dbReference>
<evidence type="ECO:0000256" key="4">
    <source>
        <dbReference type="ARBA" id="ARBA00023180"/>
    </source>
</evidence>
<feature type="chain" id="PRO_5003458001" description="Ig-like domain-containing protein" evidence="8">
    <location>
        <begin position="25"/>
        <end position="348"/>
    </location>
</feature>
<feature type="domain" description="Ig-like" evidence="9">
    <location>
        <begin position="120"/>
        <end position="191"/>
    </location>
</feature>
<dbReference type="FunFam" id="2.60.40.10:FF:000033">
    <property type="entry name" value="Killer cell immunoglobulin-like receptor"/>
    <property type="match status" value="1"/>
</dbReference>
<evidence type="ECO:0000256" key="7">
    <source>
        <dbReference type="SAM" id="Phobius"/>
    </source>
</evidence>
<evidence type="ECO:0000256" key="5">
    <source>
        <dbReference type="ARBA" id="ARBA00023319"/>
    </source>
</evidence>
<name>G3VLQ4_SARHA</name>
<feature type="signal peptide" evidence="8">
    <location>
        <begin position="1"/>
        <end position="24"/>
    </location>
</feature>
<feature type="region of interest" description="Disordered" evidence="6">
    <location>
        <begin position="265"/>
        <end position="284"/>
    </location>
</feature>
<reference evidence="10 11" key="1">
    <citation type="journal article" date="2011" name="Proc. Natl. Acad. Sci. U.S.A.">
        <title>Genetic diversity and population structure of the endangered marsupial Sarcophilus harrisii (Tasmanian devil).</title>
        <authorList>
            <person name="Miller W."/>
            <person name="Hayes V.M."/>
            <person name="Ratan A."/>
            <person name="Petersen D.C."/>
            <person name="Wittekindt N.E."/>
            <person name="Miller J."/>
            <person name="Walenz B."/>
            <person name="Knight J."/>
            <person name="Qi J."/>
            <person name="Zhao F."/>
            <person name="Wang Q."/>
            <person name="Bedoya-Reina O.C."/>
            <person name="Katiyar N."/>
            <person name="Tomsho L.P."/>
            <person name="Kasson L.M."/>
            <person name="Hardie R.A."/>
            <person name="Woodbridge P."/>
            <person name="Tindall E.A."/>
            <person name="Bertelsen M.F."/>
            <person name="Dixon D."/>
            <person name="Pyecroft S."/>
            <person name="Helgen K.M."/>
            <person name="Lesk A.M."/>
            <person name="Pringle T.H."/>
            <person name="Patterson N."/>
            <person name="Zhang Y."/>
            <person name="Kreiss A."/>
            <person name="Woods G.M."/>
            <person name="Jones M.E."/>
            <person name="Schuster S.C."/>
        </authorList>
    </citation>
    <scope>NUCLEOTIDE SEQUENCE [LARGE SCALE GENOMIC DNA]</scope>
</reference>
<feature type="transmembrane region" description="Helical" evidence="7">
    <location>
        <begin position="237"/>
        <end position="257"/>
    </location>
</feature>
<dbReference type="InParanoid" id="G3VLQ4"/>
<dbReference type="Pfam" id="PF13927">
    <property type="entry name" value="Ig_3"/>
    <property type="match status" value="1"/>
</dbReference>
<dbReference type="PANTHER" id="PTHR11738">
    <property type="entry name" value="MHC CLASS I NK CELL RECEPTOR"/>
    <property type="match status" value="1"/>
</dbReference>
<dbReference type="KEGG" id="shr:105750192"/>
<dbReference type="OrthoDB" id="9897029at2759"/>
<dbReference type="PANTHER" id="PTHR11738:SF157">
    <property type="entry name" value="T-CELL-INTERACTING, ACTIVATING RECEPTOR ON MYELOID CELLS PROTEIN 1"/>
    <property type="match status" value="1"/>
</dbReference>
<dbReference type="Ensembl" id="ENSSHAT00000004150.2">
    <property type="protein sequence ID" value="ENSSHAP00000004109.1"/>
    <property type="gene ID" value="ENSSHAG00000003623.2"/>
</dbReference>
<reference evidence="10" key="3">
    <citation type="submission" date="2025-09" db="UniProtKB">
        <authorList>
            <consortium name="Ensembl"/>
        </authorList>
    </citation>
    <scope>IDENTIFICATION</scope>
</reference>
<sequence>MSSTVASLLCLGLCLGQKIPSAEGELFRPSIRAVPSSVVPWGAEVSFSCQGPQRSKSFQLWEDENFLLQINTTRGEAAFPFSVKGANAIGHYRCRYWQGPRWSEFSAPLRLLVTGFFSKPSLLVRPGILVAAGETVTFTCQIFLASGISKLTFFLLKAGVPDPLQFQSTEEKVANFTLPSVKAEDAGNYSCIYLVEGRRRASDPSEVLKLEVTDEKDTDPQREDEKNTHPQKKDLRAAMAVTVTCFFIFSLLCALFCRCPIPHKSSHGDTPRSPSDNTGVSQSVSLPTEKIIYEDISKGRQIETQASESEDPHGVTYSQLNTAALSEGQRVPTSTAPEPCIYSTVALH</sequence>
<dbReference type="Gene3D" id="2.60.40.10">
    <property type="entry name" value="Immunoglobulins"/>
    <property type="match status" value="2"/>
</dbReference>
<dbReference type="GeneID" id="105750192"/>
<feature type="region of interest" description="Disordered" evidence="6">
    <location>
        <begin position="205"/>
        <end position="232"/>
    </location>
</feature>
<dbReference type="RefSeq" id="XP_012402674.1">
    <property type="nucleotide sequence ID" value="XM_012547220.3"/>
</dbReference>
<accession>G3VLQ4</accession>
<keyword evidence="7" id="KW-0812">Transmembrane</keyword>
<dbReference type="PROSITE" id="PS50835">
    <property type="entry name" value="IG_LIKE"/>
    <property type="match status" value="1"/>
</dbReference>
<evidence type="ECO:0000256" key="8">
    <source>
        <dbReference type="SAM" id="SignalP"/>
    </source>
</evidence>
<keyword evidence="7" id="KW-1133">Transmembrane helix</keyword>
<protein>
    <recommendedName>
        <fullName evidence="9">Ig-like domain-containing protein</fullName>
    </recommendedName>
</protein>
<evidence type="ECO:0000259" key="9">
    <source>
        <dbReference type="PROSITE" id="PS50835"/>
    </source>
</evidence>
<keyword evidence="4" id="KW-0325">Glycoprotein</keyword>
<proteinExistence type="predicted"/>
<dbReference type="AlphaFoldDB" id="G3VLQ4"/>
<dbReference type="GO" id="GO:0005886">
    <property type="term" value="C:plasma membrane"/>
    <property type="evidence" value="ECO:0007669"/>
    <property type="project" value="TreeGrafter"/>
</dbReference>
<dbReference type="InterPro" id="IPR050412">
    <property type="entry name" value="Ig-like_Receptors_ImmuneReg"/>
</dbReference>
<evidence type="ECO:0000256" key="3">
    <source>
        <dbReference type="ARBA" id="ARBA00023157"/>
    </source>
</evidence>
<evidence type="ECO:0000256" key="2">
    <source>
        <dbReference type="ARBA" id="ARBA00022737"/>
    </source>
</evidence>
<dbReference type="SUPFAM" id="SSF48726">
    <property type="entry name" value="Immunoglobulin"/>
    <property type="match status" value="2"/>
</dbReference>
<dbReference type="InterPro" id="IPR013783">
    <property type="entry name" value="Ig-like_fold"/>
</dbReference>
<feature type="compositionally biased region" description="Polar residues" evidence="6">
    <location>
        <begin position="272"/>
        <end position="284"/>
    </location>
</feature>
<dbReference type="Proteomes" id="UP000007648">
    <property type="component" value="Unassembled WGS sequence"/>
</dbReference>
<keyword evidence="2" id="KW-0677">Repeat</keyword>
<dbReference type="InterPro" id="IPR036179">
    <property type="entry name" value="Ig-like_dom_sf"/>
</dbReference>
<dbReference type="HOGENOM" id="CLU_021100_1_0_1"/>
<keyword evidence="11" id="KW-1185">Reference proteome</keyword>
<dbReference type="SMART" id="SM00409">
    <property type="entry name" value="IG"/>
    <property type="match status" value="2"/>
</dbReference>
<dbReference type="eggNOG" id="ENOG502RYEX">
    <property type="taxonomic scope" value="Eukaryota"/>
</dbReference>
<organism evidence="10 11">
    <name type="scientific">Sarcophilus harrisii</name>
    <name type="common">Tasmanian devil</name>
    <name type="synonym">Sarcophilus laniarius</name>
    <dbReference type="NCBI Taxonomy" id="9305"/>
    <lineage>
        <taxon>Eukaryota</taxon>
        <taxon>Metazoa</taxon>
        <taxon>Chordata</taxon>
        <taxon>Craniata</taxon>
        <taxon>Vertebrata</taxon>
        <taxon>Euteleostomi</taxon>
        <taxon>Mammalia</taxon>
        <taxon>Metatheria</taxon>
        <taxon>Dasyuromorphia</taxon>
        <taxon>Dasyuridae</taxon>
        <taxon>Sarcophilus</taxon>
    </lineage>
</organism>